<keyword evidence="1" id="KW-0472">Membrane</keyword>
<dbReference type="EMBL" id="CP032416">
    <property type="protein sequence ID" value="AYD40029.1"/>
    <property type="molecule type" value="Genomic_DNA"/>
</dbReference>
<name>A0A386H2V1_9CLOT</name>
<feature type="transmembrane region" description="Helical" evidence="1">
    <location>
        <begin position="5"/>
        <end position="21"/>
    </location>
</feature>
<dbReference type="AlphaFoldDB" id="A0A386H2V1"/>
<feature type="transmembrane region" description="Helical" evidence="1">
    <location>
        <begin position="364"/>
        <end position="383"/>
    </location>
</feature>
<sequence length="393" mass="43919">MLNSIFYILIFIIIVLLAILLKNKNIVITIIFSLIIIQIIITPKLCIDGVISGASLFFYKVFPSLFSFLIVCNIIMAYDGVHIYSKLLGKFICKPLKLPINCSFVLIVSVLCGYPLGAKYACQLYENKIINTKTCERLINIASNGSPLFILGSVGISMLKNDSIGYILLLSNILSCIAMAFIVPSDGVVLKDTFLHPHNVKSQQNIGNVLKSSVESSIKNCLSIGGFVTLFSVANNIIKNNILFHILSNTINNITKIPLDAIQGFILGIIEMTNGCNLISETSLSLLYKIAIISFLFTFSGLSIISQVYSFTYKFDISMKTYVFRKLIQGVICSLITIFLYKIFFYHSLPIISSFNNNADCNHYSTQNLILLIYILFLIPWILSKLRSLFHIS</sequence>
<feature type="transmembrane region" description="Helical" evidence="1">
    <location>
        <begin position="27"/>
        <end position="45"/>
    </location>
</feature>
<dbReference type="InterPro" id="IPR014226">
    <property type="entry name" value="Spore_IM_YlbJ"/>
</dbReference>
<feature type="transmembrane region" description="Helical" evidence="1">
    <location>
        <begin position="290"/>
        <end position="311"/>
    </location>
</feature>
<feature type="transmembrane region" description="Helical" evidence="1">
    <location>
        <begin position="323"/>
        <end position="344"/>
    </location>
</feature>
<dbReference type="KEGG" id="cfer:D4Z93_05670"/>
<protein>
    <submittedName>
        <fullName evidence="2">Sporulation integral membrane protein YlbJ</fullName>
    </submittedName>
</protein>
<dbReference type="OrthoDB" id="1645614at2"/>
<evidence type="ECO:0000313" key="2">
    <source>
        <dbReference type="EMBL" id="AYD40029.1"/>
    </source>
</evidence>
<dbReference type="RefSeq" id="WP_119971151.1">
    <property type="nucleotide sequence ID" value="NZ_CP032416.1"/>
</dbReference>
<gene>
    <name evidence="2" type="primary">ylbJ</name>
    <name evidence="2" type="ORF">D4Z93_05670</name>
</gene>
<feature type="transmembrane region" description="Helical" evidence="1">
    <location>
        <begin position="164"/>
        <end position="183"/>
    </location>
</feature>
<evidence type="ECO:0000256" key="1">
    <source>
        <dbReference type="SAM" id="Phobius"/>
    </source>
</evidence>
<keyword evidence="3" id="KW-1185">Reference proteome</keyword>
<feature type="transmembrane region" description="Helical" evidence="1">
    <location>
        <begin position="98"/>
        <end position="117"/>
    </location>
</feature>
<proteinExistence type="predicted"/>
<accession>A0A386H2V1</accession>
<keyword evidence="1" id="KW-0812">Transmembrane</keyword>
<feature type="transmembrane region" description="Helical" evidence="1">
    <location>
        <begin position="138"/>
        <end position="158"/>
    </location>
</feature>
<reference evidence="2 3" key="1">
    <citation type="journal article" date="2019" name="Int. J. Syst. Evol. Microbiol.">
        <title>Clostridium fermenticellae sp. nov., isolated from the mud in a fermentation cellar for the production of the Chinese liquor, baijiu.</title>
        <authorList>
            <person name="Xu P.X."/>
            <person name="Chai L.J."/>
            <person name="Qiu T."/>
            <person name="Zhang X.J."/>
            <person name="Lu Z.M."/>
            <person name="Xiao C."/>
            <person name="Wang S.T."/>
            <person name="Shen C.H."/>
            <person name="Shi J.S."/>
            <person name="Xu Z.H."/>
        </authorList>
    </citation>
    <scope>NUCLEOTIDE SEQUENCE [LARGE SCALE GENOMIC DNA]</scope>
    <source>
        <strain evidence="2 3">JN500901</strain>
    </source>
</reference>
<keyword evidence="1" id="KW-1133">Transmembrane helix</keyword>
<feature type="transmembrane region" description="Helical" evidence="1">
    <location>
        <begin position="57"/>
        <end position="78"/>
    </location>
</feature>
<dbReference type="Proteomes" id="UP000266301">
    <property type="component" value="Chromosome"/>
</dbReference>
<organism evidence="2 3">
    <name type="scientific">Clostridium fermenticellae</name>
    <dbReference type="NCBI Taxonomy" id="2068654"/>
    <lineage>
        <taxon>Bacteria</taxon>
        <taxon>Bacillati</taxon>
        <taxon>Bacillota</taxon>
        <taxon>Clostridia</taxon>
        <taxon>Eubacteriales</taxon>
        <taxon>Clostridiaceae</taxon>
        <taxon>Clostridium</taxon>
    </lineage>
</organism>
<dbReference type="NCBIfam" id="TIGR02871">
    <property type="entry name" value="spore_ylbJ"/>
    <property type="match status" value="1"/>
</dbReference>
<evidence type="ECO:0000313" key="3">
    <source>
        <dbReference type="Proteomes" id="UP000266301"/>
    </source>
</evidence>